<evidence type="ECO:0000256" key="1">
    <source>
        <dbReference type="SAM" id="SignalP"/>
    </source>
</evidence>
<feature type="domain" description="Sporulation stage II protein D amidase enhancer LytB N-terminal" evidence="2">
    <location>
        <begin position="382"/>
        <end position="474"/>
    </location>
</feature>
<keyword evidence="1" id="KW-0732">Signal</keyword>
<dbReference type="GO" id="GO:0030435">
    <property type="term" value="P:sporulation resulting in formation of a cellular spore"/>
    <property type="evidence" value="ECO:0007669"/>
    <property type="project" value="InterPro"/>
</dbReference>
<sequence>MRRLGATLIAAALAVVLGLGALPAHAATTTVTGLVTGASVIKPGASTTVRATLQRGSTAVSGTVWLQKYTDGRWVDAATVTVEAGRGYRVIYPKGSTSYRMRYGSATSSTFRVTISRADFLLAGRITGPTSVAAGGSTTVRASFTGSGAPVRSTTVWLQKYAGGAWSNAATIGVTDGVGTRVIYPKGSTSYRLYHPATRTFSSVFRVSAASVPSTFTITGSGYGHGVGMSQYGAYAQALAGRTAKAILEYYYRGADVSWRTTERNVAVQVFGPEPYGYTPGRYSDEKATTTTTVSGGPWRVVAADGTVLRSGSSTSTIAWRAMADGRIKAWAGGRAYYDPVAIRLEWSGTRYLAGSRAAVATVAGAQGTYRHGRFTVRGIDGRVNVVNDVLLNTEYLYGISEMPSSWGSTDRSALAAQAIAARSYAMRQVLKPACACQVVDDVRDQNYTGWRKENEGTDGRWGKIWKAAVDDTVRTSTSAMLLTYQGAPITTHYFSSSGGRTVSSEDVWSSVVPYERSVADPWSLSAPGNTMSRWTRTLTQASARTLFSLPDVSTIRVSRTSSGGTMLALTATSSSGATRTISGASDSLRGTLGRATTAGSLPAAWITSIG</sequence>
<organism evidence="3 4">
    <name type="scientific">Sediminihabitans luteus</name>
    <dbReference type="NCBI Taxonomy" id="1138585"/>
    <lineage>
        <taxon>Bacteria</taxon>
        <taxon>Bacillati</taxon>
        <taxon>Actinomycetota</taxon>
        <taxon>Actinomycetes</taxon>
        <taxon>Micrococcales</taxon>
        <taxon>Cellulomonadaceae</taxon>
        <taxon>Sediminihabitans</taxon>
    </lineage>
</organism>
<dbReference type="Proteomes" id="UP000231693">
    <property type="component" value="Unassembled WGS sequence"/>
</dbReference>
<comment type="caution">
    <text evidence="3">The sequence shown here is derived from an EMBL/GenBank/DDBJ whole genome shotgun (WGS) entry which is preliminary data.</text>
</comment>
<protein>
    <submittedName>
        <fullName evidence="3">SpoIID/LytB domain protein</fullName>
    </submittedName>
</protein>
<dbReference type="OrthoDB" id="9773852at2"/>
<gene>
    <name evidence="3" type="ORF">CLV28_2469</name>
</gene>
<evidence type="ECO:0000313" key="3">
    <source>
        <dbReference type="EMBL" id="PJJ69992.1"/>
    </source>
</evidence>
<dbReference type="AlphaFoldDB" id="A0A2M9CDQ0"/>
<dbReference type="InterPro" id="IPR013693">
    <property type="entry name" value="SpoIID/LytB_N"/>
</dbReference>
<name>A0A2M9CDQ0_9CELL</name>
<dbReference type="Pfam" id="PF08486">
    <property type="entry name" value="SpoIID"/>
    <property type="match status" value="1"/>
</dbReference>
<dbReference type="InterPro" id="IPR013486">
    <property type="entry name" value="SpoIID/LytB"/>
</dbReference>
<keyword evidence="4" id="KW-1185">Reference proteome</keyword>
<dbReference type="RefSeq" id="WP_100423612.1">
    <property type="nucleotide sequence ID" value="NZ_BOOX01000007.1"/>
</dbReference>
<feature type="chain" id="PRO_5014870442" evidence="1">
    <location>
        <begin position="27"/>
        <end position="611"/>
    </location>
</feature>
<reference evidence="3 4" key="1">
    <citation type="submission" date="2017-11" db="EMBL/GenBank/DDBJ databases">
        <title>Genomic Encyclopedia of Archaeal and Bacterial Type Strains, Phase II (KMG-II): From Individual Species to Whole Genera.</title>
        <authorList>
            <person name="Goeker M."/>
        </authorList>
    </citation>
    <scope>NUCLEOTIDE SEQUENCE [LARGE SCALE GENOMIC DNA]</scope>
    <source>
        <strain evidence="3 4">DSM 25478</strain>
    </source>
</reference>
<proteinExistence type="predicted"/>
<accession>A0A2M9CDQ0</accession>
<evidence type="ECO:0000313" key="4">
    <source>
        <dbReference type="Proteomes" id="UP000231693"/>
    </source>
</evidence>
<feature type="signal peptide" evidence="1">
    <location>
        <begin position="1"/>
        <end position="26"/>
    </location>
</feature>
<dbReference type="EMBL" id="PGFE01000004">
    <property type="protein sequence ID" value="PJJ69992.1"/>
    <property type="molecule type" value="Genomic_DNA"/>
</dbReference>
<evidence type="ECO:0000259" key="2">
    <source>
        <dbReference type="Pfam" id="PF08486"/>
    </source>
</evidence>
<dbReference type="NCBIfam" id="TIGR02669">
    <property type="entry name" value="SpoIID_LytB"/>
    <property type="match status" value="1"/>
</dbReference>